<evidence type="ECO:0000313" key="9">
    <source>
        <dbReference type="EMBL" id="OGK00444.1"/>
    </source>
</evidence>
<feature type="transmembrane region" description="Helical" evidence="8">
    <location>
        <begin position="104"/>
        <end position="124"/>
    </location>
</feature>
<dbReference type="HAMAP" id="MF_00459">
    <property type="entry name" value="RsxA_RnfA"/>
    <property type="match status" value="1"/>
</dbReference>
<keyword evidence="4 8" id="KW-1278">Translocase</keyword>
<dbReference type="PANTHER" id="PTHR30335:SF0">
    <property type="entry name" value="ION-TRANSLOCATING OXIDOREDUCTASE COMPLEX SUBUNIT A"/>
    <property type="match status" value="1"/>
</dbReference>
<dbReference type="GO" id="GO:0005886">
    <property type="term" value="C:plasma membrane"/>
    <property type="evidence" value="ECO:0007669"/>
    <property type="project" value="UniProtKB-SubCell"/>
</dbReference>
<comment type="similarity">
    <text evidence="8">Belongs to the NqrDE/RnfAE family.</text>
</comment>
<dbReference type="PIRSF" id="PIRSF006102">
    <property type="entry name" value="NQR_DE"/>
    <property type="match status" value="1"/>
</dbReference>
<keyword evidence="7 8" id="KW-0472">Membrane</keyword>
<feature type="transmembrane region" description="Helical" evidence="8">
    <location>
        <begin position="172"/>
        <end position="191"/>
    </location>
</feature>
<keyword evidence="3 8" id="KW-0812">Transmembrane</keyword>
<keyword evidence="2 8" id="KW-0813">Transport</keyword>
<feature type="transmembrane region" description="Helical" evidence="8">
    <location>
        <begin position="6"/>
        <end position="26"/>
    </location>
</feature>
<evidence type="ECO:0000256" key="5">
    <source>
        <dbReference type="ARBA" id="ARBA00022982"/>
    </source>
</evidence>
<evidence type="ECO:0000256" key="7">
    <source>
        <dbReference type="ARBA" id="ARBA00023136"/>
    </source>
</evidence>
<dbReference type="Pfam" id="PF02508">
    <property type="entry name" value="Rnf-Nqr"/>
    <property type="match status" value="1"/>
</dbReference>
<dbReference type="Proteomes" id="UP000179243">
    <property type="component" value="Unassembled WGS sequence"/>
</dbReference>
<evidence type="ECO:0000256" key="8">
    <source>
        <dbReference type="HAMAP-Rule" id="MF_00459"/>
    </source>
</evidence>
<accession>A0A1F7F1A8</accession>
<comment type="subunit">
    <text evidence="8">The complex is composed of six subunits: RnfA, RnfB, RnfC, RnfD, RnfE and RnfG.</text>
</comment>
<name>A0A1F7F1A8_UNCRA</name>
<dbReference type="NCBIfam" id="TIGR01943">
    <property type="entry name" value="rnfA"/>
    <property type="match status" value="1"/>
</dbReference>
<protein>
    <recommendedName>
        <fullName evidence="8">Ion-translocating oxidoreductase complex subunit A</fullName>
        <ecNumber evidence="8">7.-.-.-</ecNumber>
    </recommendedName>
    <alternativeName>
        <fullName evidence="8">Rnf electron transport complex subunit A</fullName>
    </alternativeName>
</protein>
<dbReference type="EC" id="7.-.-.-" evidence="8"/>
<reference evidence="9 10" key="1">
    <citation type="journal article" date="2016" name="Nat. Commun.">
        <title>Thousands of microbial genomes shed light on interconnected biogeochemical processes in an aquifer system.</title>
        <authorList>
            <person name="Anantharaman K."/>
            <person name="Brown C.T."/>
            <person name="Hug L.A."/>
            <person name="Sharon I."/>
            <person name="Castelle C.J."/>
            <person name="Probst A.J."/>
            <person name="Thomas B.C."/>
            <person name="Singh A."/>
            <person name="Wilkins M.J."/>
            <person name="Karaoz U."/>
            <person name="Brodie E.L."/>
            <person name="Williams K.H."/>
            <person name="Hubbard S.S."/>
            <person name="Banfield J.F."/>
        </authorList>
    </citation>
    <scope>NUCLEOTIDE SEQUENCE [LARGE SCALE GENOMIC DNA]</scope>
</reference>
<dbReference type="InterPro" id="IPR011293">
    <property type="entry name" value="Ion_transpt_RnfA/RsxA"/>
</dbReference>
<evidence type="ECO:0000256" key="4">
    <source>
        <dbReference type="ARBA" id="ARBA00022967"/>
    </source>
</evidence>
<sequence length="192" mass="20721">MTEILLIVVSAVLVNNFVLMQFLGICPFMGVSQKIETSIGMGLAVMFVMTVANALTWNVQHFILTPFGLQYLGTVSFILLIAALVQLVEIILKKTTPALYQALGIYLPLITTNCAVLGCVLLFIKKDYGFVGSVIFGLSSASGFTLALLIFSGIRERLEYAKIPALLKGLPITFLTAGLLSMAFMGFSGLVK</sequence>
<dbReference type="InterPro" id="IPR050133">
    <property type="entry name" value="NqrDE/RnfAE_oxidrdctase"/>
</dbReference>
<evidence type="ECO:0000256" key="3">
    <source>
        <dbReference type="ARBA" id="ARBA00022692"/>
    </source>
</evidence>
<comment type="function">
    <text evidence="8">Part of a membrane-bound complex that couples electron transfer with translocation of ions across the membrane.</text>
</comment>
<feature type="transmembrane region" description="Helical" evidence="8">
    <location>
        <begin position="130"/>
        <end position="151"/>
    </location>
</feature>
<comment type="subcellular location">
    <subcellularLocation>
        <location evidence="8">Cell membrane</location>
        <topology evidence="8">Multi-pass membrane protein</topology>
    </subcellularLocation>
    <subcellularLocation>
        <location evidence="1">Endomembrane system</location>
        <topology evidence="1">Multi-pass membrane protein</topology>
    </subcellularLocation>
</comment>
<feature type="transmembrane region" description="Helical" evidence="8">
    <location>
        <begin position="38"/>
        <end position="57"/>
    </location>
</feature>
<evidence type="ECO:0000256" key="1">
    <source>
        <dbReference type="ARBA" id="ARBA00004127"/>
    </source>
</evidence>
<evidence type="ECO:0000313" key="10">
    <source>
        <dbReference type="Proteomes" id="UP000179243"/>
    </source>
</evidence>
<feature type="transmembrane region" description="Helical" evidence="8">
    <location>
        <begin position="69"/>
        <end position="92"/>
    </location>
</feature>
<comment type="caution">
    <text evidence="9">The sequence shown here is derived from an EMBL/GenBank/DDBJ whole genome shotgun (WGS) entry which is preliminary data.</text>
</comment>
<dbReference type="PANTHER" id="PTHR30335">
    <property type="entry name" value="INTEGRAL MEMBRANE PROTEIN OF SOXR-REDUCING COMPLEX"/>
    <property type="match status" value="1"/>
</dbReference>
<keyword evidence="8" id="KW-1003">Cell membrane</keyword>
<keyword evidence="6 8" id="KW-1133">Transmembrane helix</keyword>
<proteinExistence type="inferred from homology"/>
<dbReference type="AlphaFoldDB" id="A0A1F7F1A8"/>
<gene>
    <name evidence="8" type="primary">rnfA</name>
    <name evidence="9" type="ORF">A2519_10570</name>
</gene>
<dbReference type="NCBIfam" id="NF003481">
    <property type="entry name" value="PRK05151.1"/>
    <property type="match status" value="1"/>
</dbReference>
<dbReference type="InterPro" id="IPR003667">
    <property type="entry name" value="NqrDE/RnfAE"/>
</dbReference>
<dbReference type="GO" id="GO:0012505">
    <property type="term" value="C:endomembrane system"/>
    <property type="evidence" value="ECO:0007669"/>
    <property type="project" value="UniProtKB-SubCell"/>
</dbReference>
<dbReference type="GO" id="GO:0022900">
    <property type="term" value="P:electron transport chain"/>
    <property type="evidence" value="ECO:0007669"/>
    <property type="project" value="UniProtKB-UniRule"/>
</dbReference>
<dbReference type="EMBL" id="MFYX01000146">
    <property type="protein sequence ID" value="OGK00444.1"/>
    <property type="molecule type" value="Genomic_DNA"/>
</dbReference>
<organism evidence="9 10">
    <name type="scientific">Candidatus Raymondbacteria bacterium RIFOXYD12_FULL_49_13</name>
    <dbReference type="NCBI Taxonomy" id="1817890"/>
    <lineage>
        <taxon>Bacteria</taxon>
        <taxon>Raymondiibacteriota</taxon>
    </lineage>
</organism>
<evidence type="ECO:0000256" key="2">
    <source>
        <dbReference type="ARBA" id="ARBA00022448"/>
    </source>
</evidence>
<keyword evidence="5 8" id="KW-0249">Electron transport</keyword>
<evidence type="ECO:0000256" key="6">
    <source>
        <dbReference type="ARBA" id="ARBA00022989"/>
    </source>
</evidence>